<comment type="caution">
    <text evidence="1">The sequence shown here is derived from an EMBL/GenBank/DDBJ whole genome shotgun (WGS) entry which is preliminary data.</text>
</comment>
<keyword evidence="2" id="KW-1185">Reference proteome</keyword>
<sequence>MTSPNHITAYSPVSAGHGVELGRFKLRKGVTEEKMYAAYCQMVQHHLSAQPGWLHQYLLKLDGDVFVDVAIAESYAQSQAICTSWHGQSHCEGFLSLIEPESMHFGTLMCTPLVIR</sequence>
<dbReference type="EMBL" id="FMUT01000006">
    <property type="protein sequence ID" value="SCY77741.1"/>
    <property type="molecule type" value="Genomic_DNA"/>
</dbReference>
<evidence type="ECO:0000313" key="1">
    <source>
        <dbReference type="EMBL" id="SCY77741.1"/>
    </source>
</evidence>
<protein>
    <submittedName>
        <fullName evidence="1">Uncharacterized protein</fullName>
    </submittedName>
</protein>
<dbReference type="Proteomes" id="UP000183031">
    <property type="component" value="Unassembled WGS sequence"/>
</dbReference>
<dbReference type="SUPFAM" id="SSF54909">
    <property type="entry name" value="Dimeric alpha+beta barrel"/>
    <property type="match status" value="1"/>
</dbReference>
<accession>A0A1G5IPR0</accession>
<name>A0A1G5IPR0_9GAMM</name>
<dbReference type="RefSeq" id="WP_050501229.1">
    <property type="nucleotide sequence ID" value="NZ_CBCSIN010000004.1"/>
</dbReference>
<gene>
    <name evidence="1" type="ORF">SAMN02927935_02365</name>
</gene>
<reference evidence="1 2" key="1">
    <citation type="submission" date="2016-10" db="EMBL/GenBank/DDBJ databases">
        <authorList>
            <person name="Varghese N."/>
            <person name="Submissions S."/>
        </authorList>
    </citation>
    <scope>NUCLEOTIDE SEQUENCE [LARGE SCALE GENOMIC DNA]</scope>
    <source>
        <strain evidence="1 2">CGMCC 1.6853</strain>
    </source>
</reference>
<evidence type="ECO:0000313" key="2">
    <source>
        <dbReference type="Proteomes" id="UP000183031"/>
    </source>
</evidence>
<dbReference type="InterPro" id="IPR011008">
    <property type="entry name" value="Dimeric_a/b-barrel"/>
</dbReference>
<organism evidence="1 2">
    <name type="scientific">Serratia nematodiphila</name>
    <dbReference type="NCBI Taxonomy" id="458197"/>
    <lineage>
        <taxon>Bacteria</taxon>
        <taxon>Pseudomonadati</taxon>
        <taxon>Pseudomonadota</taxon>
        <taxon>Gammaproteobacteria</taxon>
        <taxon>Enterobacterales</taxon>
        <taxon>Yersiniaceae</taxon>
        <taxon>Serratia</taxon>
    </lineage>
</organism>
<proteinExistence type="predicted"/>